<comment type="caution">
    <text evidence="3">The sequence shown here is derived from an EMBL/GenBank/DDBJ whole genome shotgun (WGS) entry which is preliminary data.</text>
</comment>
<sequence length="102" mass="10566">MASPAPVDDAGEHAPLRRRLRRVAGQVTGIERMLAEDRPCEDVPIQLAAVQGALRAVGQQVLACHLTEAMDAVSTGQLPAVAAAEEAALLAGLLANVPHSGR</sequence>
<dbReference type="Pfam" id="PF02583">
    <property type="entry name" value="Trns_repr_metal"/>
    <property type="match status" value="1"/>
</dbReference>
<dbReference type="Proteomes" id="UP001271792">
    <property type="component" value="Unassembled WGS sequence"/>
</dbReference>
<name>A0ABU4U6K1_9PSEU</name>
<keyword evidence="4" id="KW-1185">Reference proteome</keyword>
<dbReference type="RefSeq" id="WP_319989889.1">
    <property type="nucleotide sequence ID" value="NZ_JAXAVV010000038.1"/>
</dbReference>
<dbReference type="Gene3D" id="1.20.58.1000">
    <property type="entry name" value="Metal-sensitive repressor, helix protomer"/>
    <property type="match status" value="1"/>
</dbReference>
<proteinExistence type="inferred from homology"/>
<keyword evidence="2" id="KW-0186">Copper</keyword>
<organism evidence="3 4">
    <name type="scientific">Lentzea kristufekii</name>
    <dbReference type="NCBI Taxonomy" id="3095430"/>
    <lineage>
        <taxon>Bacteria</taxon>
        <taxon>Bacillati</taxon>
        <taxon>Actinomycetota</taxon>
        <taxon>Actinomycetes</taxon>
        <taxon>Pseudonocardiales</taxon>
        <taxon>Pseudonocardiaceae</taxon>
        <taxon>Lentzea</taxon>
    </lineage>
</organism>
<dbReference type="EMBL" id="JAXAVV010000038">
    <property type="protein sequence ID" value="MDX8056209.1"/>
    <property type="molecule type" value="Genomic_DNA"/>
</dbReference>
<accession>A0ABU4U6K1</accession>
<dbReference type="CDD" id="cd10148">
    <property type="entry name" value="CsoR-like_DUF156"/>
    <property type="match status" value="1"/>
</dbReference>
<evidence type="ECO:0000313" key="4">
    <source>
        <dbReference type="Proteomes" id="UP001271792"/>
    </source>
</evidence>
<protein>
    <submittedName>
        <fullName evidence="3">Metal-sensitive transcriptional regulator</fullName>
    </submittedName>
</protein>
<evidence type="ECO:0000256" key="1">
    <source>
        <dbReference type="ARBA" id="ARBA00005428"/>
    </source>
</evidence>
<reference evidence="3 4" key="2">
    <citation type="submission" date="2023-11" db="EMBL/GenBank/DDBJ databases">
        <authorList>
            <person name="Lara A.C."/>
            <person name="Chronakova A."/>
        </authorList>
    </citation>
    <scope>NUCLEOTIDE SEQUENCE [LARGE SCALE GENOMIC DNA]</scope>
    <source>
        <strain evidence="3 4">BCCO 10_0798</strain>
    </source>
</reference>
<evidence type="ECO:0000313" key="3">
    <source>
        <dbReference type="EMBL" id="MDX8056209.1"/>
    </source>
</evidence>
<dbReference type="InterPro" id="IPR038390">
    <property type="entry name" value="Metal_Tscrpt_repr_sf"/>
</dbReference>
<dbReference type="PANTHER" id="PTHR33677">
    <property type="entry name" value="TRANSCRIPTIONAL REPRESSOR FRMR-RELATED"/>
    <property type="match status" value="1"/>
</dbReference>
<comment type="similarity">
    <text evidence="1">Belongs to the CsoR family.</text>
</comment>
<reference evidence="3 4" key="1">
    <citation type="submission" date="2023-11" db="EMBL/GenBank/DDBJ databases">
        <title>Lentzea sokolovensis, sp. nov., Lentzea kristufkii, sp. nov., and Lentzea miocenensis, sp. nov., rare actinobacteria from Sokolov Coal Basin, Miocene lacustrine sediment, Czech Republic.</title>
        <authorList>
            <person name="Lara A."/>
            <person name="Kotroba L."/>
            <person name="Nouioui I."/>
            <person name="Neumann-Schaal M."/>
            <person name="Mast Y."/>
            <person name="Chronakova A."/>
        </authorList>
    </citation>
    <scope>NUCLEOTIDE SEQUENCE [LARGE SCALE GENOMIC DNA]</scope>
    <source>
        <strain evidence="3 4">BCCO 10_0798</strain>
    </source>
</reference>
<dbReference type="InterPro" id="IPR003735">
    <property type="entry name" value="Metal_Tscrpt_repr"/>
</dbReference>
<gene>
    <name evidence="3" type="ORF">SK571_43125</name>
</gene>
<evidence type="ECO:0000256" key="2">
    <source>
        <dbReference type="ARBA" id="ARBA00023008"/>
    </source>
</evidence>